<evidence type="ECO:0000259" key="1">
    <source>
        <dbReference type="Pfam" id="PF01408"/>
    </source>
</evidence>
<evidence type="ECO:0000313" key="3">
    <source>
        <dbReference type="EMBL" id="NYE72898.1"/>
    </source>
</evidence>
<evidence type="ECO:0000259" key="2">
    <source>
        <dbReference type="Pfam" id="PF22725"/>
    </source>
</evidence>
<organism evidence="3 4">
    <name type="scientific">Microlunatus parietis</name>
    <dbReference type="NCBI Taxonomy" id="682979"/>
    <lineage>
        <taxon>Bacteria</taxon>
        <taxon>Bacillati</taxon>
        <taxon>Actinomycetota</taxon>
        <taxon>Actinomycetes</taxon>
        <taxon>Propionibacteriales</taxon>
        <taxon>Propionibacteriaceae</taxon>
        <taxon>Microlunatus</taxon>
    </lineage>
</organism>
<dbReference type="InterPro" id="IPR051450">
    <property type="entry name" value="Gfo/Idh/MocA_Oxidoreductases"/>
</dbReference>
<dbReference type="PANTHER" id="PTHR43377">
    <property type="entry name" value="BILIVERDIN REDUCTASE A"/>
    <property type="match status" value="1"/>
</dbReference>
<dbReference type="AlphaFoldDB" id="A0A7Y9LDI1"/>
<dbReference type="Proteomes" id="UP000569914">
    <property type="component" value="Unassembled WGS sequence"/>
</dbReference>
<dbReference type="PANTHER" id="PTHR43377:SF1">
    <property type="entry name" value="BILIVERDIN REDUCTASE A"/>
    <property type="match status" value="1"/>
</dbReference>
<dbReference type="SUPFAM" id="SSF51735">
    <property type="entry name" value="NAD(P)-binding Rossmann-fold domains"/>
    <property type="match status" value="1"/>
</dbReference>
<dbReference type="Gene3D" id="3.40.50.720">
    <property type="entry name" value="NAD(P)-binding Rossmann-like Domain"/>
    <property type="match status" value="1"/>
</dbReference>
<feature type="domain" description="Gfo/Idh/MocA-like oxidoreductase N-terminal" evidence="1">
    <location>
        <begin position="9"/>
        <end position="126"/>
    </location>
</feature>
<sequence>MNLRQGTVGVGIIGAGIMGSSHAASAVGDPRVRLRAVAGLPRETAVRLAETYRIAIVTDDYTELLADPSIDLVIVATPDHLHAEICLAALAAGKHVLVEKPLTTSLAEADRILALERESAGTLMVSFNHRWIPAYAQAHAEITAGRIGRPRLAYARKNDRIHVPTTMLSWSERTTCAWFLSSHDMDLVGWFLGARPVRVYASAVSGVLRDRGIDTPDAIQAQVTYEGGAVATFESCWIYPDAFPTMTDSFIEVVGERGVIQLPRVDDQLQLTTDDGHEYPRLSIGADLHGRRGGAVTAAQQHMIDCILQDHRPLVDPQSSRDVIALLEAVHRSIESGQPEPL</sequence>
<name>A0A7Y9LDI1_9ACTN</name>
<protein>
    <submittedName>
        <fullName evidence="3">Putative dehydrogenase</fullName>
    </submittedName>
</protein>
<dbReference type="InterPro" id="IPR036291">
    <property type="entry name" value="NAD(P)-bd_dom_sf"/>
</dbReference>
<dbReference type="GO" id="GO:0000166">
    <property type="term" value="F:nucleotide binding"/>
    <property type="evidence" value="ECO:0007669"/>
    <property type="project" value="InterPro"/>
</dbReference>
<keyword evidence="4" id="KW-1185">Reference proteome</keyword>
<comment type="caution">
    <text evidence="3">The sequence shown here is derived from an EMBL/GenBank/DDBJ whole genome shotgun (WGS) entry which is preliminary data.</text>
</comment>
<dbReference type="Gene3D" id="3.30.360.10">
    <property type="entry name" value="Dihydrodipicolinate Reductase, domain 2"/>
    <property type="match status" value="1"/>
</dbReference>
<accession>A0A7Y9LDI1</accession>
<dbReference type="EMBL" id="JACCBU010000001">
    <property type="protein sequence ID" value="NYE72898.1"/>
    <property type="molecule type" value="Genomic_DNA"/>
</dbReference>
<dbReference type="Pfam" id="PF22725">
    <property type="entry name" value="GFO_IDH_MocA_C3"/>
    <property type="match status" value="1"/>
</dbReference>
<dbReference type="SUPFAM" id="SSF55347">
    <property type="entry name" value="Glyceraldehyde-3-phosphate dehydrogenase-like, C-terminal domain"/>
    <property type="match status" value="1"/>
</dbReference>
<proteinExistence type="predicted"/>
<evidence type="ECO:0000313" key="4">
    <source>
        <dbReference type="Proteomes" id="UP000569914"/>
    </source>
</evidence>
<dbReference type="InterPro" id="IPR000683">
    <property type="entry name" value="Gfo/Idh/MocA-like_OxRdtase_N"/>
</dbReference>
<dbReference type="InterPro" id="IPR055170">
    <property type="entry name" value="GFO_IDH_MocA-like_dom"/>
</dbReference>
<feature type="domain" description="GFO/IDH/MocA-like oxidoreductase" evidence="2">
    <location>
        <begin position="135"/>
        <end position="260"/>
    </location>
</feature>
<dbReference type="RefSeq" id="WP_246322396.1">
    <property type="nucleotide sequence ID" value="NZ_JACCBU010000001.1"/>
</dbReference>
<gene>
    <name evidence="3" type="ORF">BKA15_004227</name>
</gene>
<reference evidence="3 4" key="1">
    <citation type="submission" date="2020-07" db="EMBL/GenBank/DDBJ databases">
        <title>Sequencing the genomes of 1000 actinobacteria strains.</title>
        <authorList>
            <person name="Klenk H.-P."/>
        </authorList>
    </citation>
    <scope>NUCLEOTIDE SEQUENCE [LARGE SCALE GENOMIC DNA]</scope>
    <source>
        <strain evidence="3 4">DSM 22083</strain>
    </source>
</reference>
<dbReference type="Pfam" id="PF01408">
    <property type="entry name" value="GFO_IDH_MocA"/>
    <property type="match status" value="1"/>
</dbReference>